<dbReference type="GO" id="GO:0033565">
    <property type="term" value="C:ESCRT-0 complex"/>
    <property type="evidence" value="ECO:0007669"/>
    <property type="project" value="TreeGrafter"/>
</dbReference>
<dbReference type="PANTHER" id="PTHR45929">
    <property type="entry name" value="JAK PATHWAY SIGNAL TRANSDUCTION ADAPTOR MOLECULE"/>
    <property type="match status" value="1"/>
</dbReference>
<dbReference type="InterPro" id="IPR036028">
    <property type="entry name" value="SH3-like_dom_sf"/>
</dbReference>
<dbReference type="Pfam" id="PF00790">
    <property type="entry name" value="VHS"/>
    <property type="match status" value="1"/>
</dbReference>
<evidence type="ECO:0000313" key="14">
    <source>
        <dbReference type="Proteomes" id="UP000292447"/>
    </source>
</evidence>
<dbReference type="InterPro" id="IPR050670">
    <property type="entry name" value="STAM"/>
</dbReference>
<dbReference type="PANTHER" id="PTHR45929:SF3">
    <property type="entry name" value="JAK PATHWAY SIGNAL TRANSDUCTION ADAPTOR MOLECULE"/>
    <property type="match status" value="1"/>
</dbReference>
<feature type="compositionally biased region" description="Polar residues" evidence="10">
    <location>
        <begin position="441"/>
        <end position="497"/>
    </location>
</feature>
<dbReference type="SMART" id="SM00326">
    <property type="entry name" value="SH3"/>
    <property type="match status" value="1"/>
</dbReference>
<dbReference type="Gene3D" id="1.20.5.1940">
    <property type="match status" value="1"/>
</dbReference>
<feature type="compositionally biased region" description="Polar residues" evidence="10">
    <location>
        <begin position="512"/>
        <end position="535"/>
    </location>
</feature>
<dbReference type="GO" id="GO:0043328">
    <property type="term" value="P:protein transport to vacuole involved in ubiquitin-dependent protein catabolic process via the multivesicular body sorting pathway"/>
    <property type="evidence" value="ECO:0007669"/>
    <property type="project" value="TreeGrafter"/>
</dbReference>
<evidence type="ECO:0000256" key="9">
    <source>
        <dbReference type="PROSITE-ProRule" id="PRU00192"/>
    </source>
</evidence>
<evidence type="ECO:0000256" key="8">
    <source>
        <dbReference type="ARBA" id="ARBA00022927"/>
    </source>
</evidence>
<keyword evidence="14" id="KW-1185">Reference proteome</keyword>
<dbReference type="Gene3D" id="2.30.30.40">
    <property type="entry name" value="SH3 Domains"/>
    <property type="match status" value="1"/>
</dbReference>
<dbReference type="InterPro" id="IPR001452">
    <property type="entry name" value="SH3_domain"/>
</dbReference>
<dbReference type="Proteomes" id="UP000292447">
    <property type="component" value="Chromosome III"/>
</dbReference>
<evidence type="ECO:0000256" key="3">
    <source>
        <dbReference type="ARBA" id="ARBA00017923"/>
    </source>
</evidence>
<evidence type="ECO:0000259" key="11">
    <source>
        <dbReference type="PROSITE" id="PS50002"/>
    </source>
</evidence>
<proteinExistence type="inferred from homology"/>
<evidence type="ECO:0000256" key="2">
    <source>
        <dbReference type="ARBA" id="ARBA00009666"/>
    </source>
</evidence>
<keyword evidence="8" id="KW-0653">Protein transport</keyword>
<dbReference type="CDD" id="cd16978">
    <property type="entry name" value="VHS_HSE1"/>
    <property type="match status" value="1"/>
</dbReference>
<dbReference type="PROSITE" id="PS50002">
    <property type="entry name" value="SH3"/>
    <property type="match status" value="1"/>
</dbReference>
<dbReference type="SMART" id="SM00288">
    <property type="entry name" value="VHS"/>
    <property type="match status" value="1"/>
</dbReference>
<reference evidence="14" key="1">
    <citation type="submission" date="2019-03" db="EMBL/GenBank/DDBJ databases">
        <title>Snf2 controls pulcherriminic acid biosynthesis and connects pigmentation and antifungal activity of the yeast Metschnikowia pulcherrima.</title>
        <authorList>
            <person name="Gore-Lloyd D."/>
            <person name="Sumann I."/>
            <person name="Brachmann A.O."/>
            <person name="Schneeberger K."/>
            <person name="Ortiz-Merino R.A."/>
            <person name="Moreno-Beltran M."/>
            <person name="Schlaefli M."/>
            <person name="Kirner P."/>
            <person name="Santos Kron A."/>
            <person name="Wolfe K.H."/>
            <person name="Piel J."/>
            <person name="Ahrens C.H."/>
            <person name="Henk D."/>
            <person name="Freimoser F.M."/>
        </authorList>
    </citation>
    <scope>NUCLEOTIDE SEQUENCE [LARGE SCALE GENOMIC DNA]</scope>
    <source>
        <strain evidence="14">APC 1.2</strain>
    </source>
</reference>
<dbReference type="Gene3D" id="1.25.40.90">
    <property type="match status" value="1"/>
</dbReference>
<dbReference type="Pfam" id="PF00018">
    <property type="entry name" value="SH3_1"/>
    <property type="match status" value="1"/>
</dbReference>
<protein>
    <recommendedName>
        <fullName evidence="3">Class E vacuolar protein-sorting machinery protein HSE1</fullName>
    </recommendedName>
    <alternativeName>
        <fullName evidence="4">Class E vacuolar protein-sorting machinery protein hse1</fullName>
    </alternativeName>
</protein>
<dbReference type="GO" id="GO:0010008">
    <property type="term" value="C:endosome membrane"/>
    <property type="evidence" value="ECO:0007669"/>
    <property type="project" value="UniProtKB-SubCell"/>
</dbReference>
<dbReference type="GO" id="GO:0035091">
    <property type="term" value="F:phosphatidylinositol binding"/>
    <property type="evidence" value="ECO:0007669"/>
    <property type="project" value="InterPro"/>
</dbReference>
<feature type="domain" description="VHS" evidence="12">
    <location>
        <begin position="10"/>
        <end position="141"/>
    </location>
</feature>
<accession>A0A4P6XM95</accession>
<evidence type="ECO:0000313" key="13">
    <source>
        <dbReference type="EMBL" id="QBM88522.1"/>
    </source>
</evidence>
<evidence type="ECO:0000256" key="1">
    <source>
        <dbReference type="ARBA" id="ARBA00004125"/>
    </source>
</evidence>
<keyword evidence="7" id="KW-0967">Endosome</keyword>
<evidence type="ECO:0000256" key="4">
    <source>
        <dbReference type="ARBA" id="ARBA00018978"/>
    </source>
</evidence>
<dbReference type="PROSITE" id="PS50179">
    <property type="entry name" value="VHS"/>
    <property type="match status" value="1"/>
</dbReference>
<sequence>MTLEEQILKATDPALTTDNWQFILDVCDEISADPERNIPAAMRIFKQRLAQKDANIVLRLLTLLVAAGENCGSRMQQEIASLAFLKDSLLARLGDRKVHKELKFRIAEVIEQLDKSFKKYPSLKAVADAYAKVRLKYPQYLKLPPSKPAKTEMTAQDRKNEDAEFERALSLSVQEYEREQSVRKSYLDLKPLPAPQPNANDSNGPQTALKNAHAGGNTDIVGAKNPEPKDPDTVTIANVKKVCALYDLILYEPDELSFRKGDIITVIESVYRDWWRGALPSGKTGIFPLNYVTPVVQKSPEELARELKLEAAIIDTELRKVDRLLALLSLNPDSVLEDEVTELYNSIVPLKPVLAKLIGKHSARRDELSALNEQVGAETKLYNNMIDGMIAQRQAPPAAVPYPADYSQDQGSAHRRHNPGYERQSAMIQAQTPGYYGQRGGQPTAQSVQTQSTHQIPNHTYQRESQPQPLLQQEYQAQPPQPTSYGNYLEQQPTSAGFGNGAAPSELPYMYGSQNVVRQPTQEALPQTSFPQQNY</sequence>
<dbReference type="EMBL" id="CP034458">
    <property type="protein sequence ID" value="QBM88522.1"/>
    <property type="molecule type" value="Genomic_DNA"/>
</dbReference>
<feature type="compositionally biased region" description="Polar residues" evidence="10">
    <location>
        <begin position="197"/>
        <end position="209"/>
    </location>
</feature>
<dbReference type="PROSITE" id="PS50330">
    <property type="entry name" value="UIM"/>
    <property type="match status" value="1"/>
</dbReference>
<keyword evidence="5 9" id="KW-0728">SH3 domain</keyword>
<dbReference type="InterPro" id="IPR002014">
    <property type="entry name" value="VHS_dom"/>
</dbReference>
<dbReference type="PRINTS" id="PR00452">
    <property type="entry name" value="SH3DOMAIN"/>
</dbReference>
<feature type="region of interest" description="Disordered" evidence="10">
    <location>
        <begin position="189"/>
        <end position="229"/>
    </location>
</feature>
<evidence type="ECO:0000256" key="7">
    <source>
        <dbReference type="ARBA" id="ARBA00022753"/>
    </source>
</evidence>
<evidence type="ECO:0000256" key="10">
    <source>
        <dbReference type="SAM" id="MobiDB-lite"/>
    </source>
</evidence>
<feature type="region of interest" description="Disordered" evidence="10">
    <location>
        <begin position="399"/>
        <end position="418"/>
    </location>
</feature>
<evidence type="ECO:0000256" key="5">
    <source>
        <dbReference type="ARBA" id="ARBA00022443"/>
    </source>
</evidence>
<comment type="similarity">
    <text evidence="2">Belongs to the STAM family.</text>
</comment>
<dbReference type="SUPFAM" id="SSF50044">
    <property type="entry name" value="SH3-domain"/>
    <property type="match status" value="1"/>
</dbReference>
<organism evidence="13 14">
    <name type="scientific">Metschnikowia aff. pulcherrima</name>
    <dbReference type="NCBI Taxonomy" id="2163413"/>
    <lineage>
        <taxon>Eukaryota</taxon>
        <taxon>Fungi</taxon>
        <taxon>Dikarya</taxon>
        <taxon>Ascomycota</taxon>
        <taxon>Saccharomycotina</taxon>
        <taxon>Pichiomycetes</taxon>
        <taxon>Metschnikowiaceae</taxon>
        <taxon>Metschnikowia</taxon>
    </lineage>
</organism>
<feature type="domain" description="SH3" evidence="11">
    <location>
        <begin position="237"/>
        <end position="297"/>
    </location>
</feature>
<comment type="subcellular location">
    <subcellularLocation>
        <location evidence="1">Endosome membrane</location>
        <topology evidence="1">Peripheral membrane protein</topology>
        <orientation evidence="1">Cytoplasmic side</orientation>
    </subcellularLocation>
</comment>
<evidence type="ECO:0000256" key="6">
    <source>
        <dbReference type="ARBA" id="ARBA00022448"/>
    </source>
</evidence>
<gene>
    <name evidence="13" type="primary">MPUL0C04930</name>
    <name evidence="13" type="ORF">METSCH_C04930</name>
</gene>
<dbReference type="STRING" id="2163413.A0A4P6XM95"/>
<keyword evidence="6" id="KW-0813">Transport</keyword>
<evidence type="ECO:0000259" key="12">
    <source>
        <dbReference type="PROSITE" id="PS50179"/>
    </source>
</evidence>
<dbReference type="SUPFAM" id="SSF48464">
    <property type="entry name" value="ENTH/VHS domain"/>
    <property type="match status" value="1"/>
</dbReference>
<dbReference type="GO" id="GO:0043130">
    <property type="term" value="F:ubiquitin binding"/>
    <property type="evidence" value="ECO:0007669"/>
    <property type="project" value="InterPro"/>
</dbReference>
<dbReference type="InterPro" id="IPR003903">
    <property type="entry name" value="UIM_dom"/>
</dbReference>
<name>A0A4P6XM95_9ASCO</name>
<dbReference type="AlphaFoldDB" id="A0A4P6XM95"/>
<feature type="region of interest" description="Disordered" evidence="10">
    <location>
        <begin position="433"/>
        <end position="535"/>
    </location>
</feature>
<dbReference type="InterPro" id="IPR008942">
    <property type="entry name" value="ENTH_VHS"/>
</dbReference>